<reference evidence="2" key="3">
    <citation type="submission" date="2006-01" db="EMBL/GenBank/DDBJ databases">
        <authorList>
            <person name="Buell R."/>
        </authorList>
    </citation>
    <scope>NUCLEOTIDE SEQUENCE</scope>
</reference>
<dbReference type="AlphaFoldDB" id="Q2QMH9"/>
<dbReference type="EMBL" id="DP000011">
    <property type="protein sequence ID" value="ABA99815.1"/>
    <property type="molecule type" value="Genomic_DNA"/>
</dbReference>
<reference evidence="2" key="1">
    <citation type="journal article" date="2005" name="BMC Biol.">
        <title>The sequence of rice chromosomes 11 and 12, rich in disease resistance genes and recent gene duplications.</title>
        <authorList>
            <consortium name="The rice chromosomes 11 and 12 sequencing consortia"/>
        </authorList>
    </citation>
    <scope>NUCLEOTIDE SEQUENCE [LARGE SCALE GENOMIC DNA]</scope>
</reference>
<accession>Q2QMH9</accession>
<evidence type="ECO:0000256" key="1">
    <source>
        <dbReference type="SAM" id="MobiDB-lite"/>
    </source>
</evidence>
<organism evidence="2">
    <name type="scientific">Oryza sativa subsp. japonica</name>
    <name type="common">Rice</name>
    <dbReference type="NCBI Taxonomy" id="39947"/>
    <lineage>
        <taxon>Eukaryota</taxon>
        <taxon>Viridiplantae</taxon>
        <taxon>Streptophyta</taxon>
        <taxon>Embryophyta</taxon>
        <taxon>Tracheophyta</taxon>
        <taxon>Spermatophyta</taxon>
        <taxon>Magnoliopsida</taxon>
        <taxon>Liliopsida</taxon>
        <taxon>Poales</taxon>
        <taxon>Poaceae</taxon>
        <taxon>BOP clade</taxon>
        <taxon>Oryzoideae</taxon>
        <taxon>Oryzeae</taxon>
        <taxon>Oryzinae</taxon>
        <taxon>Oryza</taxon>
        <taxon>Oryza sativa</taxon>
    </lineage>
</organism>
<protein>
    <submittedName>
        <fullName evidence="2">Transposon protein, putative, unclassified</fullName>
    </submittedName>
</protein>
<sequence length="57" mass="6210">MENTNHAKQNGPLARDQGLPYRRGRGYRAPAEVTAVFILPYPCGKPGNRGNRAVTGD</sequence>
<gene>
    <name evidence="2" type="ordered locus">LOC_Os12g41100</name>
</gene>
<reference evidence="2" key="2">
    <citation type="submission" date="2005-04" db="EMBL/GenBank/DDBJ databases">
        <authorList>
            <person name="Buell C.R."/>
            <person name="Wing R.A."/>
            <person name="McCombie W.A."/>
            <person name="Ouyang S."/>
        </authorList>
    </citation>
    <scope>NUCLEOTIDE SEQUENCE</scope>
</reference>
<evidence type="ECO:0000313" key="2">
    <source>
        <dbReference type="EMBL" id="ABA99815.1"/>
    </source>
</evidence>
<feature type="region of interest" description="Disordered" evidence="1">
    <location>
        <begin position="1"/>
        <end position="22"/>
    </location>
</feature>
<proteinExistence type="predicted"/>
<name>Q2QMH9_ORYSJ</name>